<protein>
    <submittedName>
        <fullName evidence="1">Uncharacterized protein</fullName>
    </submittedName>
</protein>
<sequence length="74" mass="8518">LVRRKDKTAERIKYKPLKCSLVRRQGASIHIFQQEAAEGSDEWFPNCKQCGNEEFDSGFTTFQAKYSATCLNIK</sequence>
<proteinExistence type="predicted"/>
<evidence type="ECO:0000313" key="1">
    <source>
        <dbReference type="EMBL" id="KAF7275301.1"/>
    </source>
</evidence>
<organism evidence="1 2">
    <name type="scientific">Rhynchophorus ferrugineus</name>
    <name type="common">Red palm weevil</name>
    <name type="synonym">Curculio ferrugineus</name>
    <dbReference type="NCBI Taxonomy" id="354439"/>
    <lineage>
        <taxon>Eukaryota</taxon>
        <taxon>Metazoa</taxon>
        <taxon>Ecdysozoa</taxon>
        <taxon>Arthropoda</taxon>
        <taxon>Hexapoda</taxon>
        <taxon>Insecta</taxon>
        <taxon>Pterygota</taxon>
        <taxon>Neoptera</taxon>
        <taxon>Endopterygota</taxon>
        <taxon>Coleoptera</taxon>
        <taxon>Polyphaga</taxon>
        <taxon>Cucujiformia</taxon>
        <taxon>Curculionidae</taxon>
        <taxon>Dryophthorinae</taxon>
        <taxon>Rhynchophorus</taxon>
    </lineage>
</organism>
<reference evidence="1" key="1">
    <citation type="submission" date="2020-08" db="EMBL/GenBank/DDBJ databases">
        <title>Genome sequencing and assembly of the red palm weevil Rhynchophorus ferrugineus.</title>
        <authorList>
            <person name="Dias G.B."/>
            <person name="Bergman C.M."/>
            <person name="Manee M."/>
        </authorList>
    </citation>
    <scope>NUCLEOTIDE SEQUENCE</scope>
    <source>
        <strain evidence="1">AA-2017</strain>
        <tissue evidence="1">Whole larva</tissue>
    </source>
</reference>
<dbReference type="AlphaFoldDB" id="A0A834I9L1"/>
<feature type="non-terminal residue" evidence="1">
    <location>
        <position position="1"/>
    </location>
</feature>
<gene>
    <name evidence="1" type="ORF">GWI33_011887</name>
</gene>
<accession>A0A834I9L1</accession>
<dbReference type="Proteomes" id="UP000625711">
    <property type="component" value="Unassembled WGS sequence"/>
</dbReference>
<comment type="caution">
    <text evidence="1">The sequence shown here is derived from an EMBL/GenBank/DDBJ whole genome shotgun (WGS) entry which is preliminary data.</text>
</comment>
<name>A0A834I9L1_RHYFE</name>
<evidence type="ECO:0000313" key="2">
    <source>
        <dbReference type="Proteomes" id="UP000625711"/>
    </source>
</evidence>
<keyword evidence="2" id="KW-1185">Reference proteome</keyword>
<dbReference type="EMBL" id="JAACXV010010865">
    <property type="protein sequence ID" value="KAF7275301.1"/>
    <property type="molecule type" value="Genomic_DNA"/>
</dbReference>